<dbReference type="RefSeq" id="WP_189378801.1">
    <property type="nucleotide sequence ID" value="NZ_BNAH01000011.1"/>
</dbReference>
<organism evidence="2 3">
    <name type="scientific">Thalassotalea profundi</name>
    <dbReference type="NCBI Taxonomy" id="2036687"/>
    <lineage>
        <taxon>Bacteria</taxon>
        <taxon>Pseudomonadati</taxon>
        <taxon>Pseudomonadota</taxon>
        <taxon>Gammaproteobacteria</taxon>
        <taxon>Alteromonadales</taxon>
        <taxon>Colwelliaceae</taxon>
        <taxon>Thalassotalea</taxon>
    </lineage>
</organism>
<gene>
    <name evidence="2" type="ORF">GCM10011501_27230</name>
</gene>
<proteinExistence type="predicted"/>
<evidence type="ECO:0000256" key="1">
    <source>
        <dbReference type="SAM" id="SignalP"/>
    </source>
</evidence>
<keyword evidence="3" id="KW-1185">Reference proteome</keyword>
<feature type="chain" id="PRO_5045394527" description="Outer membrane lipoprotein-sorting protein" evidence="1">
    <location>
        <begin position="23"/>
        <end position="246"/>
    </location>
</feature>
<dbReference type="EMBL" id="BNAH01000011">
    <property type="protein sequence ID" value="GHE96149.1"/>
    <property type="molecule type" value="Genomic_DNA"/>
</dbReference>
<sequence>MKKSLIFLITIISQINSFSLNAAETCFENLGAIYNITNSVLNTEHHKNNSIDEGTTFELWRKGNELLHITPQKEMTIKWHKLINGDVRKVNFFDQYERGIEFEPIKISKENWQLKQQLVSDKQIEKMTLSATKGKGCERTEHYQLKNETTSIDLWWFPSLKLAQKIIYTDKNNSTTWLLKNKIVSKDTIANVFNKNEHYQMTDYADIGDNESDPFLRKMIHLGFVAHGNSGFYDAQGNQLSTKHQH</sequence>
<reference evidence="3" key="1">
    <citation type="journal article" date="2019" name="Int. J. Syst. Evol. Microbiol.">
        <title>The Global Catalogue of Microorganisms (GCM) 10K type strain sequencing project: providing services to taxonomists for standard genome sequencing and annotation.</title>
        <authorList>
            <consortium name="The Broad Institute Genomics Platform"/>
            <consortium name="The Broad Institute Genome Sequencing Center for Infectious Disease"/>
            <person name="Wu L."/>
            <person name="Ma J."/>
        </authorList>
    </citation>
    <scope>NUCLEOTIDE SEQUENCE [LARGE SCALE GENOMIC DNA]</scope>
    <source>
        <strain evidence="3">CGMCC 1.15922</strain>
    </source>
</reference>
<evidence type="ECO:0000313" key="2">
    <source>
        <dbReference type="EMBL" id="GHE96149.1"/>
    </source>
</evidence>
<evidence type="ECO:0008006" key="4">
    <source>
        <dbReference type="Google" id="ProtNLM"/>
    </source>
</evidence>
<dbReference type="Proteomes" id="UP000626370">
    <property type="component" value="Unassembled WGS sequence"/>
</dbReference>
<protein>
    <recommendedName>
        <fullName evidence="4">Outer membrane lipoprotein-sorting protein</fullName>
    </recommendedName>
</protein>
<comment type="caution">
    <text evidence="2">The sequence shown here is derived from an EMBL/GenBank/DDBJ whole genome shotgun (WGS) entry which is preliminary data.</text>
</comment>
<evidence type="ECO:0000313" key="3">
    <source>
        <dbReference type="Proteomes" id="UP000626370"/>
    </source>
</evidence>
<accession>A0ABQ3IVN7</accession>
<keyword evidence="1" id="KW-0732">Signal</keyword>
<feature type="signal peptide" evidence="1">
    <location>
        <begin position="1"/>
        <end position="22"/>
    </location>
</feature>
<name>A0ABQ3IVN7_9GAMM</name>